<evidence type="ECO:0000256" key="1">
    <source>
        <dbReference type="ARBA" id="ARBA00006484"/>
    </source>
</evidence>
<sequence length="289" mass="31290">MSVSSPVWFVTGCSSGVGKSLATTIHGAGHRIVATARNVASLAYLPDGPHVLKLCVDVTSREDISRSLSAAIDRFGRLDVVVNNAGYALMGDTETIPETDARRQMETLFWGPIFMTQEAVRIFREVNPAGEGGTVVQISSLGGLVTFPGSAFYHASKFALGAFTESFAKEVNPDWKIRFLVVAPGGIQTSFGSNVHIPARHPAYDTPDSPLNQLLAHVAQPGVQETFSTPERCARVLFDAVVGQSQRPLPRRLLMGAETIPLVEADVKQTMDEIDVWKKETIRCSPPNQ</sequence>
<evidence type="ECO:0000256" key="2">
    <source>
        <dbReference type="ARBA" id="ARBA00023002"/>
    </source>
</evidence>
<dbReference type="Gene3D" id="3.40.50.720">
    <property type="entry name" value="NAD(P)-binding Rossmann-like Domain"/>
    <property type="match status" value="1"/>
</dbReference>
<keyword evidence="5" id="KW-1185">Reference proteome</keyword>
<dbReference type="InterPro" id="IPR036291">
    <property type="entry name" value="NAD(P)-bd_dom_sf"/>
</dbReference>
<dbReference type="PANTHER" id="PTHR43976:SF16">
    <property type="entry name" value="SHORT-CHAIN DEHYDROGENASE_REDUCTASE FAMILY PROTEIN"/>
    <property type="match status" value="1"/>
</dbReference>
<dbReference type="EMBL" id="ML739186">
    <property type="protein sequence ID" value="KAE8351120.1"/>
    <property type="molecule type" value="Genomic_DNA"/>
</dbReference>
<gene>
    <name evidence="4" type="ORF">BDV28DRAFT_25470</name>
</gene>
<dbReference type="SUPFAM" id="SSF51735">
    <property type="entry name" value="NAD(P)-binding Rossmann-fold domains"/>
    <property type="match status" value="1"/>
</dbReference>
<dbReference type="GO" id="GO:0016491">
    <property type="term" value="F:oxidoreductase activity"/>
    <property type="evidence" value="ECO:0007669"/>
    <property type="project" value="UniProtKB-KW"/>
</dbReference>
<evidence type="ECO:0000313" key="5">
    <source>
        <dbReference type="Proteomes" id="UP000327118"/>
    </source>
</evidence>
<accession>A0A5N6Z526</accession>
<proteinExistence type="inferred from homology"/>
<keyword evidence="2" id="KW-0560">Oxidoreductase</keyword>
<dbReference type="Proteomes" id="UP000327118">
    <property type="component" value="Unassembled WGS sequence"/>
</dbReference>
<comment type="similarity">
    <text evidence="1 3">Belongs to the short-chain dehydrogenases/reductases (SDR) family.</text>
</comment>
<dbReference type="OrthoDB" id="1274115at2759"/>
<dbReference type="InterPro" id="IPR051911">
    <property type="entry name" value="SDR_oxidoreductase"/>
</dbReference>
<reference evidence="5" key="1">
    <citation type="submission" date="2019-04" db="EMBL/GenBank/DDBJ databases">
        <title>Friends and foes A comparative genomics studyof 23 Aspergillus species from section Flavi.</title>
        <authorList>
            <consortium name="DOE Joint Genome Institute"/>
            <person name="Kjaerbolling I."/>
            <person name="Vesth T."/>
            <person name="Frisvad J.C."/>
            <person name="Nybo J.L."/>
            <person name="Theobald S."/>
            <person name="Kildgaard S."/>
            <person name="Isbrandt T."/>
            <person name="Kuo A."/>
            <person name="Sato A."/>
            <person name="Lyhne E.K."/>
            <person name="Kogle M.E."/>
            <person name="Wiebenga A."/>
            <person name="Kun R.S."/>
            <person name="Lubbers R.J."/>
            <person name="Makela M.R."/>
            <person name="Barry K."/>
            <person name="Chovatia M."/>
            <person name="Clum A."/>
            <person name="Daum C."/>
            <person name="Haridas S."/>
            <person name="He G."/>
            <person name="LaButti K."/>
            <person name="Lipzen A."/>
            <person name="Mondo S."/>
            <person name="Riley R."/>
            <person name="Salamov A."/>
            <person name="Simmons B.A."/>
            <person name="Magnuson J.K."/>
            <person name="Henrissat B."/>
            <person name="Mortensen U.H."/>
            <person name="Larsen T.O."/>
            <person name="Devries R.P."/>
            <person name="Grigoriev I.V."/>
            <person name="Machida M."/>
            <person name="Baker S.E."/>
            <person name="Andersen M.R."/>
        </authorList>
    </citation>
    <scope>NUCLEOTIDE SEQUENCE [LARGE SCALE GENOMIC DNA]</scope>
    <source>
        <strain evidence="5">CBS 553.77</strain>
    </source>
</reference>
<protein>
    <recommendedName>
        <fullName evidence="6">NAD(P)-binding protein</fullName>
    </recommendedName>
</protein>
<dbReference type="PANTHER" id="PTHR43976">
    <property type="entry name" value="SHORT CHAIN DEHYDROGENASE"/>
    <property type="match status" value="1"/>
</dbReference>
<dbReference type="AlphaFoldDB" id="A0A5N6Z526"/>
<dbReference type="PRINTS" id="PR00081">
    <property type="entry name" value="GDHRDH"/>
</dbReference>
<organism evidence="4 5">
    <name type="scientific">Aspergillus coremiiformis</name>
    <dbReference type="NCBI Taxonomy" id="138285"/>
    <lineage>
        <taxon>Eukaryota</taxon>
        <taxon>Fungi</taxon>
        <taxon>Dikarya</taxon>
        <taxon>Ascomycota</taxon>
        <taxon>Pezizomycotina</taxon>
        <taxon>Eurotiomycetes</taxon>
        <taxon>Eurotiomycetidae</taxon>
        <taxon>Eurotiales</taxon>
        <taxon>Aspergillaceae</taxon>
        <taxon>Aspergillus</taxon>
        <taxon>Aspergillus subgen. Circumdati</taxon>
    </lineage>
</organism>
<dbReference type="InterPro" id="IPR002347">
    <property type="entry name" value="SDR_fam"/>
</dbReference>
<evidence type="ECO:0000256" key="3">
    <source>
        <dbReference type="RuleBase" id="RU000363"/>
    </source>
</evidence>
<name>A0A5N6Z526_9EURO</name>
<evidence type="ECO:0008006" key="6">
    <source>
        <dbReference type="Google" id="ProtNLM"/>
    </source>
</evidence>
<dbReference type="PRINTS" id="PR00080">
    <property type="entry name" value="SDRFAMILY"/>
</dbReference>
<dbReference type="Pfam" id="PF00106">
    <property type="entry name" value="adh_short"/>
    <property type="match status" value="1"/>
</dbReference>
<evidence type="ECO:0000313" key="4">
    <source>
        <dbReference type="EMBL" id="KAE8351120.1"/>
    </source>
</evidence>